<dbReference type="GO" id="GO:0009535">
    <property type="term" value="C:chloroplast thylakoid membrane"/>
    <property type="evidence" value="ECO:0007669"/>
    <property type="project" value="InterPro"/>
</dbReference>
<dbReference type="InterPro" id="IPR040340">
    <property type="entry name" value="CEST/Y3IP1"/>
</dbReference>
<dbReference type="PANTHER" id="PTHR33672:SF24">
    <property type="entry name" value="OS01G0798600 PROTEIN"/>
    <property type="match status" value="1"/>
</dbReference>
<organism evidence="2 3">
    <name type="scientific">Psophocarpus tetragonolobus</name>
    <name type="common">Winged bean</name>
    <name type="synonym">Dolichos tetragonolobus</name>
    <dbReference type="NCBI Taxonomy" id="3891"/>
    <lineage>
        <taxon>Eukaryota</taxon>
        <taxon>Viridiplantae</taxon>
        <taxon>Streptophyta</taxon>
        <taxon>Embryophyta</taxon>
        <taxon>Tracheophyta</taxon>
        <taxon>Spermatophyta</taxon>
        <taxon>Magnoliopsida</taxon>
        <taxon>eudicotyledons</taxon>
        <taxon>Gunneridae</taxon>
        <taxon>Pentapetalae</taxon>
        <taxon>rosids</taxon>
        <taxon>fabids</taxon>
        <taxon>Fabales</taxon>
        <taxon>Fabaceae</taxon>
        <taxon>Papilionoideae</taxon>
        <taxon>50 kb inversion clade</taxon>
        <taxon>NPAAA clade</taxon>
        <taxon>indigoferoid/millettioid clade</taxon>
        <taxon>Phaseoleae</taxon>
        <taxon>Psophocarpus</taxon>
    </lineage>
</organism>
<name>A0AAN9T284_PSOTE</name>
<dbReference type="GO" id="GO:0048564">
    <property type="term" value="P:photosystem I assembly"/>
    <property type="evidence" value="ECO:0007669"/>
    <property type="project" value="InterPro"/>
</dbReference>
<keyword evidence="3" id="KW-1185">Reference proteome</keyword>
<dbReference type="Proteomes" id="UP001386955">
    <property type="component" value="Unassembled WGS sequence"/>
</dbReference>
<proteinExistence type="predicted"/>
<evidence type="ECO:0000256" key="1">
    <source>
        <dbReference type="SAM" id="MobiDB-lite"/>
    </source>
</evidence>
<feature type="region of interest" description="Disordered" evidence="1">
    <location>
        <begin position="40"/>
        <end position="63"/>
    </location>
</feature>
<dbReference type="EMBL" id="JAYMYS010000001">
    <property type="protein sequence ID" value="KAK7412962.1"/>
    <property type="molecule type" value="Genomic_DNA"/>
</dbReference>
<accession>A0AAN9T284</accession>
<gene>
    <name evidence="2" type="ORF">VNO78_04752</name>
</gene>
<dbReference type="PANTHER" id="PTHR33672">
    <property type="entry name" value="YCF3-INTERACTING PROTEIN 1, CHLOROPLASTIC"/>
    <property type="match status" value="1"/>
</dbReference>
<reference evidence="2 3" key="1">
    <citation type="submission" date="2024-01" db="EMBL/GenBank/DDBJ databases">
        <title>The genomes of 5 underutilized Papilionoideae crops provide insights into root nodulation and disease resistanc.</title>
        <authorList>
            <person name="Jiang F."/>
        </authorList>
    </citation>
    <scope>NUCLEOTIDE SEQUENCE [LARGE SCALE GENOMIC DNA]</scope>
    <source>
        <strain evidence="2">DUOXIRENSHENG_FW03</strain>
        <tissue evidence="2">Leaves</tissue>
    </source>
</reference>
<evidence type="ECO:0000313" key="3">
    <source>
        <dbReference type="Proteomes" id="UP001386955"/>
    </source>
</evidence>
<dbReference type="GO" id="GO:0080183">
    <property type="term" value="P:response to photooxidative stress"/>
    <property type="evidence" value="ECO:0007669"/>
    <property type="project" value="InterPro"/>
</dbReference>
<sequence>MMEKFNMRLHKEMHVDKNKHFQQTHKSMPNSQRAVEMEHENRQQAKFSKSEATIKDSGKRMEDEGSKCSTICICFPCFGKSKGVKARKGGIQMDHSVNHVISSTFSLENIEHNSGVTQGKRIIMQENNHEDDSFSSYFDLPSIILKCNGDDA</sequence>
<dbReference type="AlphaFoldDB" id="A0AAN9T284"/>
<evidence type="ECO:0000313" key="2">
    <source>
        <dbReference type="EMBL" id="KAK7412962.1"/>
    </source>
</evidence>
<comment type="caution">
    <text evidence="2">The sequence shown here is derived from an EMBL/GenBank/DDBJ whole genome shotgun (WGS) entry which is preliminary data.</text>
</comment>
<protein>
    <submittedName>
        <fullName evidence="2">Uncharacterized protein</fullName>
    </submittedName>
</protein>